<dbReference type="EMBL" id="GG671811">
    <property type="protein sequence ID" value="EER18299.1"/>
    <property type="molecule type" value="Genomic_DNA"/>
</dbReference>
<gene>
    <name evidence="3" type="ORF">Pmar_PMAR005205</name>
</gene>
<reference evidence="3 4" key="1">
    <citation type="submission" date="2008-07" db="EMBL/GenBank/DDBJ databases">
        <authorList>
            <person name="El-Sayed N."/>
            <person name="Caler E."/>
            <person name="Inman J."/>
            <person name="Amedeo P."/>
            <person name="Hass B."/>
            <person name="Wortman J."/>
        </authorList>
    </citation>
    <scope>NUCLEOTIDE SEQUENCE [LARGE SCALE GENOMIC DNA]</scope>
    <source>
        <strain evidence="4">ATCC 50983 / TXsc</strain>
    </source>
</reference>
<keyword evidence="4" id="KW-1185">Reference proteome</keyword>
<dbReference type="GO" id="GO:0017040">
    <property type="term" value="F:N-acylsphingosine amidohydrolase activity"/>
    <property type="evidence" value="ECO:0007669"/>
    <property type="project" value="UniProtKB-EC"/>
</dbReference>
<dbReference type="PANTHER" id="PTHR28583">
    <property type="entry name" value="ACID AMIDASE"/>
    <property type="match status" value="1"/>
</dbReference>
<sequence length="289" mass="32721">MSAISAAEGDGQLPPEPPTVTIDMSEPPEEHFKPAVRAVLKEYAYEDTFEPLFREFNATVFGKEKLQDEDYDTLADAADKFFPTQARELRGISEEFGTQGHYVSYPYLSAWLYAIEMEHIEYPDSSSTTAEDNNECTALLVADCEGNVVQGRNMDRPPAYTPYARPVTLNFDVVNNSNGNGEVHEPAYLNNQTGDYSEADNWYLVQTNYDRWEADPISDPRRTVAENCVKEHGKTNDIKSTWDVVMDCSFLSGVSTNHTIYTSIMDPTYGDFSTYIRYDADDAWNKNHQ</sequence>
<dbReference type="InParanoid" id="C5KAX3"/>
<dbReference type="AlphaFoldDB" id="C5KAX3"/>
<evidence type="ECO:0000256" key="1">
    <source>
        <dbReference type="ARBA" id="ARBA00011891"/>
    </source>
</evidence>
<dbReference type="EC" id="3.5.1.23" evidence="1"/>
<dbReference type="RefSeq" id="XP_002786503.1">
    <property type="nucleotide sequence ID" value="XM_002786457.1"/>
</dbReference>
<accession>C5KAX3</accession>
<dbReference type="GeneID" id="9049029"/>
<evidence type="ECO:0000256" key="2">
    <source>
        <dbReference type="SAM" id="MobiDB-lite"/>
    </source>
</evidence>
<evidence type="ECO:0000313" key="3">
    <source>
        <dbReference type="EMBL" id="EER18299.1"/>
    </source>
</evidence>
<evidence type="ECO:0000313" key="4">
    <source>
        <dbReference type="Proteomes" id="UP000007800"/>
    </source>
</evidence>
<dbReference type="Proteomes" id="UP000007800">
    <property type="component" value="Unassembled WGS sequence"/>
</dbReference>
<proteinExistence type="predicted"/>
<dbReference type="PANTHER" id="PTHR28583:SF1">
    <property type="entry name" value="ACID CERAMIDASE"/>
    <property type="match status" value="1"/>
</dbReference>
<feature type="region of interest" description="Disordered" evidence="2">
    <location>
        <begin position="1"/>
        <end position="28"/>
    </location>
</feature>
<organism evidence="4">
    <name type="scientific">Perkinsus marinus (strain ATCC 50983 / TXsc)</name>
    <dbReference type="NCBI Taxonomy" id="423536"/>
    <lineage>
        <taxon>Eukaryota</taxon>
        <taxon>Sar</taxon>
        <taxon>Alveolata</taxon>
        <taxon>Perkinsozoa</taxon>
        <taxon>Perkinsea</taxon>
        <taxon>Perkinsida</taxon>
        <taxon>Perkinsidae</taxon>
        <taxon>Perkinsus</taxon>
    </lineage>
</organism>
<protein>
    <recommendedName>
        <fullName evidence="1">ceramidase</fullName>
        <ecNumber evidence="1">3.5.1.23</ecNumber>
    </recommendedName>
</protein>
<name>C5KAX3_PERM5</name>